<keyword evidence="2" id="KW-0407">Ion channel</keyword>
<dbReference type="SUPFAM" id="SSF51206">
    <property type="entry name" value="cAMP-binding domain-like"/>
    <property type="match status" value="1"/>
</dbReference>
<dbReference type="GO" id="GO:0016020">
    <property type="term" value="C:membrane"/>
    <property type="evidence" value="ECO:0007669"/>
    <property type="project" value="UniProtKB-SubCell"/>
</dbReference>
<dbReference type="GO" id="GO:0034220">
    <property type="term" value="P:monoatomic ion transmembrane transport"/>
    <property type="evidence" value="ECO:0007669"/>
    <property type="project" value="UniProtKB-KW"/>
</dbReference>
<dbReference type="PROSITE" id="PS50042">
    <property type="entry name" value="CNMP_BINDING_3"/>
    <property type="match status" value="1"/>
</dbReference>
<dbReference type="Gene3D" id="2.60.120.10">
    <property type="entry name" value="Jelly Rolls"/>
    <property type="match status" value="1"/>
</dbReference>
<dbReference type="InterPro" id="IPR018490">
    <property type="entry name" value="cNMP-bd_dom_sf"/>
</dbReference>
<dbReference type="EMBL" id="CP097502">
    <property type="protein sequence ID" value="URD72065.1"/>
    <property type="molecule type" value="Genomic_DNA"/>
</dbReference>
<reference evidence="4" key="1">
    <citation type="submission" date="2022-05" db="EMBL/GenBank/DDBJ databases">
        <title>The Musa troglodytarum L. genome provides insights into the mechanism of non-climacteric behaviour and enrichment of carotenoids.</title>
        <authorList>
            <person name="Wang J."/>
        </authorList>
    </citation>
    <scope>NUCLEOTIDE SEQUENCE</scope>
    <source>
        <tissue evidence="4">Leaf</tissue>
    </source>
</reference>
<dbReference type="AlphaFoldDB" id="A0A9E7E7X4"/>
<accession>A0A9E7E7X4</accession>
<keyword evidence="1" id="KW-1071">Ligand-gated ion channel</keyword>
<evidence type="ECO:0000256" key="2">
    <source>
        <dbReference type="ARBA" id="ARBA00023303"/>
    </source>
</evidence>
<gene>
    <name evidence="4" type="ORF">MUK42_24165</name>
</gene>
<name>A0A9E7E7X4_9LILI</name>
<evidence type="ECO:0000256" key="1">
    <source>
        <dbReference type="ARBA" id="ARBA00023286"/>
    </source>
</evidence>
<evidence type="ECO:0000259" key="3">
    <source>
        <dbReference type="PROSITE" id="PS50042"/>
    </source>
</evidence>
<feature type="domain" description="Cyclic nucleotide-binding" evidence="3">
    <location>
        <begin position="76"/>
        <end position="111"/>
    </location>
</feature>
<proteinExistence type="predicted"/>
<dbReference type="InterPro" id="IPR014710">
    <property type="entry name" value="RmlC-like_jellyroll"/>
</dbReference>
<keyword evidence="5" id="KW-1185">Reference proteome</keyword>
<evidence type="ECO:0000313" key="5">
    <source>
        <dbReference type="Proteomes" id="UP001055439"/>
    </source>
</evidence>
<keyword evidence="1" id="KW-0406">Ion transport</keyword>
<dbReference type="PANTHER" id="PTHR45651">
    <property type="entry name" value="CYCLIC NUCLEOTIDE-GATED ION CHANNEL 15-RELATED-RELATED"/>
    <property type="match status" value="1"/>
</dbReference>
<dbReference type="Proteomes" id="UP001055439">
    <property type="component" value="Chromosome 1"/>
</dbReference>
<dbReference type="InterPro" id="IPR000595">
    <property type="entry name" value="cNMP-bd_dom"/>
</dbReference>
<evidence type="ECO:0000313" key="4">
    <source>
        <dbReference type="EMBL" id="URD72065.1"/>
    </source>
</evidence>
<organism evidence="4 5">
    <name type="scientific">Musa troglodytarum</name>
    <name type="common">fe'i banana</name>
    <dbReference type="NCBI Taxonomy" id="320322"/>
    <lineage>
        <taxon>Eukaryota</taxon>
        <taxon>Viridiplantae</taxon>
        <taxon>Streptophyta</taxon>
        <taxon>Embryophyta</taxon>
        <taxon>Tracheophyta</taxon>
        <taxon>Spermatophyta</taxon>
        <taxon>Magnoliopsida</taxon>
        <taxon>Liliopsida</taxon>
        <taxon>Zingiberales</taxon>
        <taxon>Musaceae</taxon>
        <taxon>Musa</taxon>
    </lineage>
</organism>
<keyword evidence="1" id="KW-0813">Transport</keyword>
<dbReference type="PANTHER" id="PTHR45651:SF5">
    <property type="entry name" value="CYCLIC NUCLEOTIDE-GATED ION CHANNEL 1"/>
    <property type="match status" value="1"/>
</dbReference>
<protein>
    <submittedName>
        <fullName evidence="4">Cyclic nucleotide-gated ion channel</fullName>
    </submittedName>
</protein>
<sequence>MSLRSVLYSSLAFSPPLLLPSSSFSLPPPPHLFLLPSATLPSLTPPFPLSPSNKRHHRRKENIQGRRLKYTGPVPMFEQMNDQLMDALCDRLKPDLYTENSCIIREGDPVDVMLHHERKIA</sequence>
<dbReference type="OrthoDB" id="421226at2759"/>